<dbReference type="GO" id="GO:0016887">
    <property type="term" value="F:ATP hydrolysis activity"/>
    <property type="evidence" value="ECO:0007669"/>
    <property type="project" value="InterPro"/>
</dbReference>
<gene>
    <name evidence="7" type="primary">livF</name>
    <name evidence="7" type="ORF">C5613_11200</name>
</gene>
<dbReference type="EMBL" id="PUIO01000011">
    <property type="protein sequence ID" value="PQP24755.1"/>
    <property type="molecule type" value="Genomic_DNA"/>
</dbReference>
<dbReference type="PROSITE" id="PS50893">
    <property type="entry name" value="ABC_TRANSPORTER_2"/>
    <property type="match status" value="1"/>
</dbReference>
<evidence type="ECO:0000313" key="7">
    <source>
        <dbReference type="EMBL" id="PQP24755.1"/>
    </source>
</evidence>
<dbReference type="SUPFAM" id="SSF52540">
    <property type="entry name" value="P-loop containing nucleoside triphosphate hydrolases"/>
    <property type="match status" value="1"/>
</dbReference>
<proteinExistence type="inferred from homology"/>
<evidence type="ECO:0000259" key="6">
    <source>
        <dbReference type="PROSITE" id="PS50893"/>
    </source>
</evidence>
<dbReference type="InterPro" id="IPR003439">
    <property type="entry name" value="ABC_transporter-like_ATP-bd"/>
</dbReference>
<dbReference type="Gene3D" id="3.40.50.300">
    <property type="entry name" value="P-loop containing nucleotide triphosphate hydrolases"/>
    <property type="match status" value="1"/>
</dbReference>
<evidence type="ECO:0000256" key="3">
    <source>
        <dbReference type="ARBA" id="ARBA00022741"/>
    </source>
</evidence>
<dbReference type="CDD" id="cd03224">
    <property type="entry name" value="ABC_TM1139_LivF_branched"/>
    <property type="match status" value="1"/>
</dbReference>
<dbReference type="GO" id="GO:0015807">
    <property type="term" value="P:L-amino acid transport"/>
    <property type="evidence" value="ECO:0007669"/>
    <property type="project" value="TreeGrafter"/>
</dbReference>
<name>A0A2S8JCN7_RHOOP</name>
<organism evidence="7 8">
    <name type="scientific">Rhodococcus opacus</name>
    <name type="common">Nocardia opaca</name>
    <dbReference type="NCBI Taxonomy" id="37919"/>
    <lineage>
        <taxon>Bacteria</taxon>
        <taxon>Bacillati</taxon>
        <taxon>Actinomycetota</taxon>
        <taxon>Actinomycetes</taxon>
        <taxon>Mycobacteriales</taxon>
        <taxon>Nocardiaceae</taxon>
        <taxon>Rhodococcus</taxon>
    </lineage>
</organism>
<dbReference type="Proteomes" id="UP000239290">
    <property type="component" value="Unassembled WGS sequence"/>
</dbReference>
<dbReference type="Pfam" id="PF00005">
    <property type="entry name" value="ABC_tran"/>
    <property type="match status" value="1"/>
</dbReference>
<dbReference type="PANTHER" id="PTHR43820:SF4">
    <property type="entry name" value="HIGH-AFFINITY BRANCHED-CHAIN AMINO ACID TRANSPORT ATP-BINDING PROTEIN LIVF"/>
    <property type="match status" value="1"/>
</dbReference>
<dbReference type="InterPro" id="IPR052156">
    <property type="entry name" value="BCAA_Transport_ATP-bd_LivF"/>
</dbReference>
<keyword evidence="4 7" id="KW-0067">ATP-binding</keyword>
<dbReference type="InterPro" id="IPR027417">
    <property type="entry name" value="P-loop_NTPase"/>
</dbReference>
<feature type="domain" description="ABC transporter" evidence="6">
    <location>
        <begin position="22"/>
        <end position="257"/>
    </location>
</feature>
<dbReference type="InterPro" id="IPR017871">
    <property type="entry name" value="ABC_transporter-like_CS"/>
</dbReference>
<keyword evidence="2" id="KW-0813">Transport</keyword>
<sequence>MANPTPYSTPRRSSVRTSDPALSLEDVSISYGHVSAVADVTLTLYAGETLALIGPNGAGKSTLLRGITNQARKGNGKIRFGGRDISTVPPHRLNRAGIIHVPEGRQVVAPLTVRENLQLAARAAGRCPRREIEASIDLVHELFPPLARLRDTPSGLLSGGEQQMVAIGRALMARPTVLLLDEPSMGLAPVMIEVIYEFLGEHRDALGGAAVLLAEQSQIALRVADRAAVLSRGRLSFVGPISQMDESLIAEAYLGTGRAAGVPETA</sequence>
<dbReference type="InterPro" id="IPR003593">
    <property type="entry name" value="AAA+_ATPase"/>
</dbReference>
<evidence type="ECO:0000256" key="1">
    <source>
        <dbReference type="ARBA" id="ARBA00005417"/>
    </source>
</evidence>
<evidence type="ECO:0000313" key="8">
    <source>
        <dbReference type="Proteomes" id="UP000239290"/>
    </source>
</evidence>
<protein>
    <submittedName>
        <fullName evidence="7">Branched-chain amino acid ABC transporter ATP-binding protein</fullName>
    </submittedName>
</protein>
<evidence type="ECO:0000256" key="5">
    <source>
        <dbReference type="ARBA" id="ARBA00022970"/>
    </source>
</evidence>
<dbReference type="PANTHER" id="PTHR43820">
    <property type="entry name" value="HIGH-AFFINITY BRANCHED-CHAIN AMINO ACID TRANSPORT ATP-BINDING PROTEIN LIVF"/>
    <property type="match status" value="1"/>
</dbReference>
<dbReference type="PROSITE" id="PS00211">
    <property type="entry name" value="ABC_TRANSPORTER_1"/>
    <property type="match status" value="1"/>
</dbReference>
<comment type="similarity">
    <text evidence="1">Belongs to the ABC transporter superfamily.</text>
</comment>
<keyword evidence="3" id="KW-0547">Nucleotide-binding</keyword>
<accession>A0A2S8JCN7</accession>
<dbReference type="AlphaFoldDB" id="A0A2S8JCN7"/>
<dbReference type="SMART" id="SM00382">
    <property type="entry name" value="AAA"/>
    <property type="match status" value="1"/>
</dbReference>
<dbReference type="GO" id="GO:0005524">
    <property type="term" value="F:ATP binding"/>
    <property type="evidence" value="ECO:0007669"/>
    <property type="project" value="UniProtKB-KW"/>
</dbReference>
<evidence type="ECO:0000256" key="2">
    <source>
        <dbReference type="ARBA" id="ARBA00022448"/>
    </source>
</evidence>
<keyword evidence="5" id="KW-0029">Amino-acid transport</keyword>
<dbReference type="GO" id="GO:0015658">
    <property type="term" value="F:branched-chain amino acid transmembrane transporter activity"/>
    <property type="evidence" value="ECO:0007669"/>
    <property type="project" value="TreeGrafter"/>
</dbReference>
<evidence type="ECO:0000256" key="4">
    <source>
        <dbReference type="ARBA" id="ARBA00022840"/>
    </source>
</evidence>
<reference evidence="8" key="1">
    <citation type="submission" date="2018-02" db="EMBL/GenBank/DDBJ databases">
        <title>Draft genome sequencing of Rhodococcus opacus KU647198.</title>
        <authorList>
            <person name="Zheng B.-X."/>
        </authorList>
    </citation>
    <scope>NUCLEOTIDE SEQUENCE [LARGE SCALE GENOMIC DNA]</scope>
    <source>
        <strain evidence="8">04-OD7</strain>
    </source>
</reference>
<comment type="caution">
    <text evidence="7">The sequence shown here is derived from an EMBL/GenBank/DDBJ whole genome shotgun (WGS) entry which is preliminary data.</text>
</comment>